<comment type="caution">
    <text evidence="2">The sequence shown here is derived from an EMBL/GenBank/DDBJ whole genome shotgun (WGS) entry which is preliminary data.</text>
</comment>
<feature type="compositionally biased region" description="Basic and acidic residues" evidence="1">
    <location>
        <begin position="80"/>
        <end position="89"/>
    </location>
</feature>
<evidence type="ECO:0000313" key="2">
    <source>
        <dbReference type="EMBL" id="GAA5815675.1"/>
    </source>
</evidence>
<keyword evidence="3" id="KW-1185">Reference proteome</keyword>
<sequence length="128" mass="15226">MLSESKYRDPHLINKLRKDIAEAKKHSSSQKLKTLLGQNDQREPVEELEKQLEQELLKPKAITERESIELPKNYKRKRTHPQERDLPYEDIKTEVLQHLRQSNPYNLVTQTDCFLASSQIRPSYHHVR</sequence>
<feature type="compositionally biased region" description="Polar residues" evidence="1">
    <location>
        <begin position="29"/>
        <end position="39"/>
    </location>
</feature>
<protein>
    <recommendedName>
        <fullName evidence="4">RPEL repeat protein</fullName>
    </recommendedName>
</protein>
<dbReference type="Proteomes" id="UP001473302">
    <property type="component" value="Unassembled WGS sequence"/>
</dbReference>
<dbReference type="EMBL" id="BAABUK010000027">
    <property type="protein sequence ID" value="GAA5815675.1"/>
    <property type="molecule type" value="Genomic_DNA"/>
</dbReference>
<reference evidence="2 3" key="1">
    <citation type="submission" date="2024-04" db="EMBL/GenBank/DDBJ databases">
        <title>genome sequences of Mucor flavus KT1a and Helicostylum pulchrum KT1b strains isolated from the surface of a dry-aged beef.</title>
        <authorList>
            <person name="Toyotome T."/>
            <person name="Hosono M."/>
            <person name="Torimaru M."/>
            <person name="Fukuda K."/>
            <person name="Mikami N."/>
        </authorList>
    </citation>
    <scope>NUCLEOTIDE SEQUENCE [LARGE SCALE GENOMIC DNA]</scope>
    <source>
        <strain evidence="2 3">KT1a</strain>
    </source>
</reference>
<name>A0ABP9Z975_9FUNG</name>
<evidence type="ECO:0000256" key="1">
    <source>
        <dbReference type="SAM" id="MobiDB-lite"/>
    </source>
</evidence>
<feature type="region of interest" description="Disordered" evidence="1">
    <location>
        <begin position="63"/>
        <end position="89"/>
    </location>
</feature>
<proteinExistence type="predicted"/>
<feature type="region of interest" description="Disordered" evidence="1">
    <location>
        <begin position="21"/>
        <end position="46"/>
    </location>
</feature>
<organism evidence="2 3">
    <name type="scientific">Mucor flavus</name>
    <dbReference type="NCBI Taxonomy" id="439312"/>
    <lineage>
        <taxon>Eukaryota</taxon>
        <taxon>Fungi</taxon>
        <taxon>Fungi incertae sedis</taxon>
        <taxon>Mucoromycota</taxon>
        <taxon>Mucoromycotina</taxon>
        <taxon>Mucoromycetes</taxon>
        <taxon>Mucorales</taxon>
        <taxon>Mucorineae</taxon>
        <taxon>Mucoraceae</taxon>
        <taxon>Mucor</taxon>
    </lineage>
</organism>
<accession>A0ABP9Z975</accession>
<evidence type="ECO:0008006" key="4">
    <source>
        <dbReference type="Google" id="ProtNLM"/>
    </source>
</evidence>
<gene>
    <name evidence="2" type="ORF">MFLAVUS_009188</name>
</gene>
<evidence type="ECO:0000313" key="3">
    <source>
        <dbReference type="Proteomes" id="UP001473302"/>
    </source>
</evidence>